<keyword evidence="2" id="KW-1185">Reference proteome</keyword>
<dbReference type="AlphaFoldDB" id="A0A317X745"/>
<comment type="caution">
    <text evidence="1">The sequence shown here is derived from an EMBL/GenBank/DDBJ whole genome shotgun (WGS) entry which is preliminary data.</text>
</comment>
<protein>
    <submittedName>
        <fullName evidence="1">Uncharacterized protein</fullName>
    </submittedName>
</protein>
<reference evidence="1 2" key="1">
    <citation type="submission" date="2016-12" db="EMBL/GenBank/DDBJ databases">
        <title>The genomes of Aspergillus section Nigri reveals drivers in fungal speciation.</title>
        <authorList>
            <consortium name="DOE Joint Genome Institute"/>
            <person name="Vesth T.C."/>
            <person name="Nybo J."/>
            <person name="Theobald S."/>
            <person name="Brandl J."/>
            <person name="Frisvad J.C."/>
            <person name="Nielsen K.F."/>
            <person name="Lyhne E.K."/>
            <person name="Kogle M.E."/>
            <person name="Kuo A."/>
            <person name="Riley R."/>
            <person name="Clum A."/>
            <person name="Nolan M."/>
            <person name="Lipzen A."/>
            <person name="Salamov A."/>
            <person name="Henrissat B."/>
            <person name="Wiebenga A."/>
            <person name="De Vries R.P."/>
            <person name="Grigoriev I.V."/>
            <person name="Mortensen U.H."/>
            <person name="Andersen M.R."/>
            <person name="Baker S.E."/>
        </authorList>
    </citation>
    <scope>NUCLEOTIDE SEQUENCE [LARGE SCALE GENOMIC DNA]</scope>
    <source>
        <strain evidence="1 2">CBS 115572</strain>
    </source>
</reference>
<proteinExistence type="predicted"/>
<dbReference type="RefSeq" id="XP_025471174.1">
    <property type="nucleotide sequence ID" value="XM_025606580.1"/>
</dbReference>
<organism evidence="1 2">
    <name type="scientific">Aspergillus sclerotioniger CBS 115572</name>
    <dbReference type="NCBI Taxonomy" id="1450535"/>
    <lineage>
        <taxon>Eukaryota</taxon>
        <taxon>Fungi</taxon>
        <taxon>Dikarya</taxon>
        <taxon>Ascomycota</taxon>
        <taxon>Pezizomycotina</taxon>
        <taxon>Eurotiomycetes</taxon>
        <taxon>Eurotiomycetidae</taxon>
        <taxon>Eurotiales</taxon>
        <taxon>Aspergillaceae</taxon>
        <taxon>Aspergillus</taxon>
        <taxon>Aspergillus subgen. Circumdati</taxon>
    </lineage>
</organism>
<sequence>MPLPKADAFHRSDLDAIIHIHVLNMTPLLPLVSIYLYPSSTILPTPRRGLRLGFDAGPSVWRCTTARFSPLSTDVIGRGAAAPRRSWRPLLPVQNLPPKQGSCLDLRSRYLHSIGLLRSLVDFSSPSTPPGSDGPIRGIFPGSRIGAPWLPRLSSCALDYLAEAT</sequence>
<dbReference type="GeneID" id="37108723"/>
<accession>A0A317X745</accession>
<evidence type="ECO:0000313" key="2">
    <source>
        <dbReference type="Proteomes" id="UP000246702"/>
    </source>
</evidence>
<evidence type="ECO:0000313" key="1">
    <source>
        <dbReference type="EMBL" id="PWY94413.1"/>
    </source>
</evidence>
<dbReference type="EMBL" id="MSFK01000004">
    <property type="protein sequence ID" value="PWY94413.1"/>
    <property type="molecule type" value="Genomic_DNA"/>
</dbReference>
<dbReference type="Proteomes" id="UP000246702">
    <property type="component" value="Unassembled WGS sequence"/>
</dbReference>
<gene>
    <name evidence="1" type="ORF">BO94DRAFT_273520</name>
</gene>
<name>A0A317X745_9EURO</name>